<dbReference type="InParanoid" id="A0A3B1K0S1"/>
<proteinExistence type="predicted"/>
<dbReference type="Gene3D" id="2.60.40.10">
    <property type="entry name" value="Immunoglobulins"/>
    <property type="match status" value="1"/>
</dbReference>
<accession>A0A3B1K0S1</accession>
<feature type="signal peptide" evidence="1">
    <location>
        <begin position="1"/>
        <end position="24"/>
    </location>
</feature>
<protein>
    <recommendedName>
        <fullName evidence="4">Immunoglobulin V-set domain-containing protein</fullName>
    </recommendedName>
</protein>
<dbReference type="InterPro" id="IPR013783">
    <property type="entry name" value="Ig-like_fold"/>
</dbReference>
<evidence type="ECO:0008006" key="4">
    <source>
        <dbReference type="Google" id="ProtNLM"/>
    </source>
</evidence>
<dbReference type="GeneTree" id="ENSGT00940000177616"/>
<dbReference type="InterPro" id="IPR036179">
    <property type="entry name" value="Ig-like_dom_sf"/>
</dbReference>
<dbReference type="Ensembl" id="ENSAMXT00000036965.1">
    <property type="protein sequence ID" value="ENSAMXP00000048272.1"/>
    <property type="gene ID" value="ENSAMXG00000037354.1"/>
</dbReference>
<evidence type="ECO:0000313" key="2">
    <source>
        <dbReference type="Ensembl" id="ENSAMXP00000048272.1"/>
    </source>
</evidence>
<evidence type="ECO:0000256" key="1">
    <source>
        <dbReference type="SAM" id="SignalP"/>
    </source>
</evidence>
<keyword evidence="1" id="KW-0732">Signal</keyword>
<reference evidence="3" key="1">
    <citation type="submission" date="2013-03" db="EMBL/GenBank/DDBJ databases">
        <authorList>
            <person name="Jeffery W."/>
            <person name="Warren W."/>
            <person name="Wilson R.K."/>
        </authorList>
    </citation>
    <scope>NUCLEOTIDE SEQUENCE</scope>
    <source>
        <strain evidence="3">female</strain>
    </source>
</reference>
<keyword evidence="3" id="KW-1185">Reference proteome</keyword>
<organism evidence="2 3">
    <name type="scientific">Astyanax mexicanus</name>
    <name type="common">Blind cave fish</name>
    <name type="synonym">Astyanax fasciatus mexicanus</name>
    <dbReference type="NCBI Taxonomy" id="7994"/>
    <lineage>
        <taxon>Eukaryota</taxon>
        <taxon>Metazoa</taxon>
        <taxon>Chordata</taxon>
        <taxon>Craniata</taxon>
        <taxon>Vertebrata</taxon>
        <taxon>Euteleostomi</taxon>
        <taxon>Actinopterygii</taxon>
        <taxon>Neopterygii</taxon>
        <taxon>Teleostei</taxon>
        <taxon>Ostariophysi</taxon>
        <taxon>Characiformes</taxon>
        <taxon>Characoidei</taxon>
        <taxon>Acestrorhamphidae</taxon>
        <taxon>Acestrorhamphinae</taxon>
        <taxon>Astyanax</taxon>
    </lineage>
</organism>
<reference evidence="2" key="3">
    <citation type="submission" date="2025-08" db="UniProtKB">
        <authorList>
            <consortium name="Ensembl"/>
        </authorList>
    </citation>
    <scope>IDENTIFICATION</scope>
</reference>
<dbReference type="AlphaFoldDB" id="A0A3B1K0S1"/>
<feature type="chain" id="PRO_5017227893" description="Immunoglobulin V-set domain-containing protein" evidence="1">
    <location>
        <begin position="25"/>
        <end position="150"/>
    </location>
</feature>
<name>A0A3B1K0S1_ASTMX</name>
<dbReference type="SUPFAM" id="SSF48726">
    <property type="entry name" value="Immunoglobulin"/>
    <property type="match status" value="1"/>
</dbReference>
<reference evidence="2" key="4">
    <citation type="submission" date="2025-09" db="UniProtKB">
        <authorList>
            <consortium name="Ensembl"/>
        </authorList>
    </citation>
    <scope>IDENTIFICATION</scope>
</reference>
<dbReference type="Proteomes" id="UP000018467">
    <property type="component" value="Unassembled WGS sequence"/>
</dbReference>
<reference evidence="3" key="2">
    <citation type="journal article" date="2014" name="Nat. Commun.">
        <title>The cavefish genome reveals candidate genes for eye loss.</title>
        <authorList>
            <person name="McGaugh S.E."/>
            <person name="Gross J.B."/>
            <person name="Aken B."/>
            <person name="Blin M."/>
            <person name="Borowsky R."/>
            <person name="Chalopin D."/>
            <person name="Hinaux H."/>
            <person name="Jeffery W.R."/>
            <person name="Keene A."/>
            <person name="Ma L."/>
            <person name="Minx P."/>
            <person name="Murphy D."/>
            <person name="O'Quin K.E."/>
            <person name="Retaux S."/>
            <person name="Rohner N."/>
            <person name="Searle S.M."/>
            <person name="Stahl B.A."/>
            <person name="Tabin C."/>
            <person name="Volff J.N."/>
            <person name="Yoshizawa M."/>
            <person name="Warren W.C."/>
        </authorList>
    </citation>
    <scope>NUCLEOTIDE SEQUENCE [LARGE SCALE GENOMIC DNA]</scope>
    <source>
        <strain evidence="3">female</strain>
    </source>
</reference>
<evidence type="ECO:0000313" key="3">
    <source>
        <dbReference type="Proteomes" id="UP000018467"/>
    </source>
</evidence>
<sequence length="150" mass="16822">MEKILLKLFFVVFVVLLWVSTVKIQPGLSTTPVCIATAKSYGDNVDMGEEFDNHSRIKATWNKKSFNLLISAVEQTDVANYVCGILTLGQFVFGNGTKLILHEYVNGEYEIPADHTFVKYNSVSTNTPVTETEEQDGECDVIITLFFKKT</sequence>